<sequence>MARHNPASDDMTACFSGFIHGIVTTTMNDLTVRQVKQVLGNVYGLTVRSRNWGRRTVSRSWSTQHAMKPSSG</sequence>
<evidence type="ECO:0000313" key="1">
    <source>
        <dbReference type="EMBL" id="KAK9238758.1"/>
    </source>
</evidence>
<keyword evidence="2" id="KW-1185">Reference proteome</keyword>
<protein>
    <submittedName>
        <fullName evidence="1">Uncharacterized protein</fullName>
    </submittedName>
</protein>
<dbReference type="Proteomes" id="UP001433508">
    <property type="component" value="Unassembled WGS sequence"/>
</dbReference>
<accession>A0ACC3T4B5</accession>
<name>A0ACC3T4B5_LIPKO</name>
<evidence type="ECO:0000313" key="2">
    <source>
        <dbReference type="Proteomes" id="UP001433508"/>
    </source>
</evidence>
<gene>
    <name evidence="1" type="ORF">V1525DRAFT_431455</name>
</gene>
<dbReference type="EMBL" id="MU971352">
    <property type="protein sequence ID" value="KAK9238758.1"/>
    <property type="molecule type" value="Genomic_DNA"/>
</dbReference>
<proteinExistence type="predicted"/>
<comment type="caution">
    <text evidence="1">The sequence shown here is derived from an EMBL/GenBank/DDBJ whole genome shotgun (WGS) entry which is preliminary data.</text>
</comment>
<reference evidence="2" key="1">
    <citation type="journal article" date="2024" name="Front. Bioeng. Biotechnol.">
        <title>Genome-scale model development and genomic sequencing of the oleaginous clade Lipomyces.</title>
        <authorList>
            <person name="Czajka J.J."/>
            <person name="Han Y."/>
            <person name="Kim J."/>
            <person name="Mondo S.J."/>
            <person name="Hofstad B.A."/>
            <person name="Robles A."/>
            <person name="Haridas S."/>
            <person name="Riley R."/>
            <person name="LaButti K."/>
            <person name="Pangilinan J."/>
            <person name="Andreopoulos W."/>
            <person name="Lipzen A."/>
            <person name="Yan J."/>
            <person name="Wang M."/>
            <person name="Ng V."/>
            <person name="Grigoriev I.V."/>
            <person name="Spatafora J.W."/>
            <person name="Magnuson J.K."/>
            <person name="Baker S.E."/>
            <person name="Pomraning K.R."/>
        </authorList>
    </citation>
    <scope>NUCLEOTIDE SEQUENCE [LARGE SCALE GENOMIC DNA]</scope>
    <source>
        <strain evidence="2">CBS 7786</strain>
    </source>
</reference>
<organism evidence="1 2">
    <name type="scientific">Lipomyces kononenkoae</name>
    <name type="common">Yeast</name>
    <dbReference type="NCBI Taxonomy" id="34357"/>
    <lineage>
        <taxon>Eukaryota</taxon>
        <taxon>Fungi</taxon>
        <taxon>Dikarya</taxon>
        <taxon>Ascomycota</taxon>
        <taxon>Saccharomycotina</taxon>
        <taxon>Lipomycetes</taxon>
        <taxon>Lipomycetales</taxon>
        <taxon>Lipomycetaceae</taxon>
        <taxon>Lipomyces</taxon>
    </lineage>
</organism>